<dbReference type="OrthoDB" id="4538483at2759"/>
<name>A0A6A6GM89_9PEZI</name>
<protein>
    <submittedName>
        <fullName evidence="1">Uncharacterized protein</fullName>
    </submittedName>
</protein>
<dbReference type="AlphaFoldDB" id="A0A6A6GM89"/>
<sequence length="640" mass="70333">MAQAYEELQAHLSTLRNEASTPVNERLVETCCQVLPLYLQQPESVSLVKELSAVVPTIQADPTLLNKLLIALLKPYSFSDILTLSENVDFVSGLNVQAVPYNRLLLAILRKATLNPSDAATVAGRPEIISSLITLWLSSPEPGIAQEAGEVLHGLLKIDHQSSRDTTGSPPGLVWKRVFQDKDVYSLLFSLCVADTSKSSHELSRKQRTLAQARLLEVLPNIAALDWDTVTRSHNKDVEQRYFSTADSSASLLSFAVLNMVDTKDDVIMYRCLFEFFVDLIQTVNQAGFDSTQDTSLSLDYLIQHGIHNKVVSLYIDPDERRHGILEVPFLYPSAAKYVATYASVYQKHFLGSPARSKVVRRLEQAIDLSPSRWAHQESPRHDLHVLASLPRVALLPGADSASQAVGSVIRLLPSKQTNPDALNTLATIFQGPNKVESLTYPDESPMTSSIDERGVVEAQAARVLYFLYVTRYNPRLFADLVAHADSVSLTDTALAAINVVSSIITSTWAPLSEATLPGMIKESDFVRQLPNPTPATPASGVQSILAPPSLEHTLPWILKPARSFANLVGGRGDVESVAYKVAVAKHETLKAMYSRLKSATEDEPEQAYKDILETLRRSIARGPFSQEGEVGGRIATMEL</sequence>
<evidence type="ECO:0000313" key="1">
    <source>
        <dbReference type="EMBL" id="KAF2226473.1"/>
    </source>
</evidence>
<accession>A0A6A6GM89</accession>
<keyword evidence="2" id="KW-1185">Reference proteome</keyword>
<evidence type="ECO:0000313" key="2">
    <source>
        <dbReference type="Proteomes" id="UP000799538"/>
    </source>
</evidence>
<reference evidence="2" key="1">
    <citation type="journal article" date="2020" name="Stud. Mycol.">
        <title>101 Dothideomycetes genomes: A test case for predicting lifestyles and emergence of pathogens.</title>
        <authorList>
            <person name="Haridas S."/>
            <person name="Albert R."/>
            <person name="Binder M."/>
            <person name="Bloem J."/>
            <person name="LaButti K."/>
            <person name="Salamov A."/>
            <person name="Andreopoulos B."/>
            <person name="Baker S."/>
            <person name="Barry K."/>
            <person name="Bills G."/>
            <person name="Bluhm B."/>
            <person name="Cannon C."/>
            <person name="Castanera R."/>
            <person name="Culley D."/>
            <person name="Daum C."/>
            <person name="Ezra D."/>
            <person name="Gonzalez J."/>
            <person name="Henrissat B."/>
            <person name="Kuo A."/>
            <person name="Liang C."/>
            <person name="Lipzen A."/>
            <person name="Lutzoni F."/>
            <person name="Magnuson J."/>
            <person name="Mondo S."/>
            <person name="Nolan M."/>
            <person name="Ohm R."/>
            <person name="Pangilinan J."/>
            <person name="Park H.-J."/>
            <person name="Ramirez L."/>
            <person name="Alfaro M."/>
            <person name="Sun H."/>
            <person name="Tritt A."/>
            <person name="Yoshinaga Y."/>
            <person name="Zwiers L.-H."/>
            <person name="Turgeon B."/>
            <person name="Goodwin S."/>
            <person name="Spatafora J."/>
            <person name="Crous P."/>
            <person name="Grigoriev I."/>
        </authorList>
    </citation>
    <scope>NUCLEOTIDE SEQUENCE [LARGE SCALE GENOMIC DNA]</scope>
    <source>
        <strain evidence="2">CECT 20119</strain>
    </source>
</reference>
<dbReference type="EMBL" id="ML992502">
    <property type="protein sequence ID" value="KAF2226473.1"/>
    <property type="molecule type" value="Genomic_DNA"/>
</dbReference>
<dbReference type="Proteomes" id="UP000799538">
    <property type="component" value="Unassembled WGS sequence"/>
</dbReference>
<gene>
    <name evidence="1" type="ORF">BDZ85DRAFT_50422</name>
</gene>
<organism evidence="1 2">
    <name type="scientific">Elsinoe ampelina</name>
    <dbReference type="NCBI Taxonomy" id="302913"/>
    <lineage>
        <taxon>Eukaryota</taxon>
        <taxon>Fungi</taxon>
        <taxon>Dikarya</taxon>
        <taxon>Ascomycota</taxon>
        <taxon>Pezizomycotina</taxon>
        <taxon>Dothideomycetes</taxon>
        <taxon>Dothideomycetidae</taxon>
        <taxon>Myriangiales</taxon>
        <taxon>Elsinoaceae</taxon>
        <taxon>Elsinoe</taxon>
    </lineage>
</organism>
<proteinExistence type="predicted"/>